<sequence length="510" mass="55285">MAVKTDRLRALKALEAAAAVPVAPPEPAEPEPLPLLEFDEEQLRAERLAREQAKREQADNLLERLSLDIYDRWTELAAESGQPASAGSPAVGVPAPGNDQIRGLLLQGTVPDAILTFGEGGLIQTFNAGAERMFGRAAAEVLGHAIAELLPARAEGDSDLGQLDRLDAGPEGRRVRERLALRADGSELAVEVSIGVLDLEGRRHGAAVIRDISERKQFEQALHQLNDSLRAQVEATRQALEQLQQTQRELVRAERLASLGGLVAGVAHEINTPIGISLTAASHLHDEALRLEAAMADDSLKRSQLSGFVQTFQHSARLVLANARRAAELIQSFKRVAVDQTSEERRRLHFREYLEEIITSLSPQLKKTAHQVRIDCDPALEIDTLPGAISQIITNLVLNSLSHAYGEGEAGHIAIEARQQGQRLKLVYRDDGRGIPAEILPRIFDPFFTTKRGAGGTGLGLHIVFGLVHQQLQGGIEALSTPGHGTEFHLDLPLEIPAGGNTDPRSGERA</sequence>
<proteinExistence type="predicted"/>
<evidence type="ECO:0000313" key="7">
    <source>
        <dbReference type="EMBL" id="ROH92047.1"/>
    </source>
</evidence>
<dbReference type="CDD" id="cd00130">
    <property type="entry name" value="PAS"/>
    <property type="match status" value="1"/>
</dbReference>
<name>A0A3N0VH06_9GAMM</name>
<dbReference type="NCBIfam" id="TIGR00229">
    <property type="entry name" value="sensory_box"/>
    <property type="match status" value="1"/>
</dbReference>
<feature type="coiled-coil region" evidence="3">
    <location>
        <begin position="36"/>
        <end position="68"/>
    </location>
</feature>
<feature type="coiled-coil region" evidence="3">
    <location>
        <begin position="226"/>
        <end position="256"/>
    </location>
</feature>
<dbReference type="Pfam" id="PF13426">
    <property type="entry name" value="PAS_9"/>
    <property type="match status" value="1"/>
</dbReference>
<dbReference type="Pfam" id="PF02518">
    <property type="entry name" value="HATPase_c"/>
    <property type="match status" value="1"/>
</dbReference>
<dbReference type="PROSITE" id="PS50109">
    <property type="entry name" value="HIS_KIN"/>
    <property type="match status" value="1"/>
</dbReference>
<evidence type="ECO:0000259" key="4">
    <source>
        <dbReference type="PROSITE" id="PS50109"/>
    </source>
</evidence>
<feature type="domain" description="PAS" evidence="5">
    <location>
        <begin position="105"/>
        <end position="150"/>
    </location>
</feature>
<protein>
    <recommendedName>
        <fullName evidence="2">histidine kinase</fullName>
        <ecNumber evidence="2">2.7.13.3</ecNumber>
    </recommendedName>
</protein>
<dbReference type="InterPro" id="IPR036097">
    <property type="entry name" value="HisK_dim/P_sf"/>
</dbReference>
<dbReference type="PROSITE" id="PS50113">
    <property type="entry name" value="PAC"/>
    <property type="match status" value="1"/>
</dbReference>
<dbReference type="InParanoid" id="A0A3N0VH06"/>
<feature type="domain" description="Histidine kinase" evidence="4">
    <location>
        <begin position="265"/>
        <end position="496"/>
    </location>
</feature>
<dbReference type="SUPFAM" id="SSF55785">
    <property type="entry name" value="PYP-like sensor domain (PAS domain)"/>
    <property type="match status" value="1"/>
</dbReference>
<dbReference type="SMART" id="SM00387">
    <property type="entry name" value="HATPase_c"/>
    <property type="match status" value="1"/>
</dbReference>
<dbReference type="InterPro" id="IPR003594">
    <property type="entry name" value="HATPase_dom"/>
</dbReference>
<dbReference type="Gene3D" id="3.30.450.20">
    <property type="entry name" value="PAS domain"/>
    <property type="match status" value="1"/>
</dbReference>
<feature type="domain" description="PAC" evidence="6">
    <location>
        <begin position="173"/>
        <end position="224"/>
    </location>
</feature>
<dbReference type="GO" id="GO:0000155">
    <property type="term" value="F:phosphorelay sensor kinase activity"/>
    <property type="evidence" value="ECO:0007669"/>
    <property type="project" value="InterPro"/>
</dbReference>
<dbReference type="Proteomes" id="UP000282106">
    <property type="component" value="Unassembled WGS sequence"/>
</dbReference>
<dbReference type="InterPro" id="IPR035965">
    <property type="entry name" value="PAS-like_dom_sf"/>
</dbReference>
<dbReference type="AlphaFoldDB" id="A0A3N0VH06"/>
<dbReference type="PRINTS" id="PR00344">
    <property type="entry name" value="BCTRLSENSOR"/>
</dbReference>
<dbReference type="InterPro" id="IPR000014">
    <property type="entry name" value="PAS"/>
</dbReference>
<dbReference type="PROSITE" id="PS50112">
    <property type="entry name" value="PAS"/>
    <property type="match status" value="1"/>
</dbReference>
<dbReference type="InterPro" id="IPR036890">
    <property type="entry name" value="HATPase_C_sf"/>
</dbReference>
<accession>A0A3N0VH06</accession>
<evidence type="ECO:0000256" key="1">
    <source>
        <dbReference type="ARBA" id="ARBA00000085"/>
    </source>
</evidence>
<evidence type="ECO:0000259" key="5">
    <source>
        <dbReference type="PROSITE" id="PS50112"/>
    </source>
</evidence>
<comment type="caution">
    <text evidence="7">The sequence shown here is derived from an EMBL/GenBank/DDBJ whole genome shotgun (WGS) entry which is preliminary data.</text>
</comment>
<gene>
    <name evidence="7" type="ORF">ED208_06665</name>
</gene>
<dbReference type="PANTHER" id="PTHR43065">
    <property type="entry name" value="SENSOR HISTIDINE KINASE"/>
    <property type="match status" value="1"/>
</dbReference>
<dbReference type="SUPFAM" id="SSF55874">
    <property type="entry name" value="ATPase domain of HSP90 chaperone/DNA topoisomerase II/histidine kinase"/>
    <property type="match status" value="1"/>
</dbReference>
<dbReference type="InterPro" id="IPR000700">
    <property type="entry name" value="PAS-assoc_C"/>
</dbReference>
<comment type="catalytic activity">
    <reaction evidence="1">
        <text>ATP + protein L-histidine = ADP + protein N-phospho-L-histidine.</text>
        <dbReference type="EC" id="2.7.13.3"/>
    </reaction>
</comment>
<organism evidence="7 8">
    <name type="scientific">Stagnimonas aquatica</name>
    <dbReference type="NCBI Taxonomy" id="2689987"/>
    <lineage>
        <taxon>Bacteria</taxon>
        <taxon>Pseudomonadati</taxon>
        <taxon>Pseudomonadota</taxon>
        <taxon>Gammaproteobacteria</taxon>
        <taxon>Nevskiales</taxon>
        <taxon>Nevskiaceae</taxon>
        <taxon>Stagnimonas</taxon>
    </lineage>
</organism>
<keyword evidence="3" id="KW-0175">Coiled coil</keyword>
<dbReference type="EC" id="2.7.13.3" evidence="2"/>
<dbReference type="EMBL" id="RJVO01000002">
    <property type="protein sequence ID" value="ROH92047.1"/>
    <property type="molecule type" value="Genomic_DNA"/>
</dbReference>
<dbReference type="InterPro" id="IPR005467">
    <property type="entry name" value="His_kinase_dom"/>
</dbReference>
<reference evidence="7 8" key="1">
    <citation type="submission" date="2018-10" db="EMBL/GenBank/DDBJ databases">
        <authorList>
            <person name="Chen W.-M."/>
        </authorList>
    </citation>
    <scope>NUCLEOTIDE SEQUENCE [LARGE SCALE GENOMIC DNA]</scope>
    <source>
        <strain evidence="7 8">THS-13</strain>
    </source>
</reference>
<evidence type="ECO:0000256" key="2">
    <source>
        <dbReference type="ARBA" id="ARBA00012438"/>
    </source>
</evidence>
<evidence type="ECO:0000256" key="3">
    <source>
        <dbReference type="SAM" id="Coils"/>
    </source>
</evidence>
<keyword evidence="8" id="KW-1185">Reference proteome</keyword>
<evidence type="ECO:0000313" key="8">
    <source>
        <dbReference type="Proteomes" id="UP000282106"/>
    </source>
</evidence>
<dbReference type="InterPro" id="IPR004358">
    <property type="entry name" value="Sig_transdc_His_kin-like_C"/>
</dbReference>
<evidence type="ECO:0000259" key="6">
    <source>
        <dbReference type="PROSITE" id="PS50113"/>
    </source>
</evidence>
<dbReference type="SUPFAM" id="SSF47384">
    <property type="entry name" value="Homodimeric domain of signal transducing histidine kinase"/>
    <property type="match status" value="1"/>
</dbReference>
<dbReference type="Gene3D" id="3.30.565.10">
    <property type="entry name" value="Histidine kinase-like ATPase, C-terminal domain"/>
    <property type="match status" value="1"/>
</dbReference>
<dbReference type="Gene3D" id="1.10.287.130">
    <property type="match status" value="1"/>
</dbReference>